<keyword evidence="1" id="KW-0812">Transmembrane</keyword>
<reference evidence="3" key="1">
    <citation type="journal article" date="2019" name="Int. J. Syst. Evol. Microbiol.">
        <title>The Global Catalogue of Microorganisms (GCM) 10K type strain sequencing project: providing services to taxonomists for standard genome sequencing and annotation.</title>
        <authorList>
            <consortium name="The Broad Institute Genomics Platform"/>
            <consortium name="The Broad Institute Genome Sequencing Center for Infectious Disease"/>
            <person name="Wu L."/>
            <person name="Ma J."/>
        </authorList>
    </citation>
    <scope>NUCLEOTIDE SEQUENCE [LARGE SCALE GENOMIC DNA]</scope>
    <source>
        <strain evidence="3">CCUG 59778</strain>
    </source>
</reference>
<evidence type="ECO:0000256" key="1">
    <source>
        <dbReference type="SAM" id="Phobius"/>
    </source>
</evidence>
<proteinExistence type="predicted"/>
<feature type="transmembrane region" description="Helical" evidence="1">
    <location>
        <begin position="6"/>
        <end position="26"/>
    </location>
</feature>
<evidence type="ECO:0000313" key="2">
    <source>
        <dbReference type="EMBL" id="MFC4408929.1"/>
    </source>
</evidence>
<protein>
    <submittedName>
        <fullName evidence="2">Uncharacterized protein</fullName>
    </submittedName>
</protein>
<accession>A0ABV8X1E0</accession>
<keyword evidence="1" id="KW-1133">Transmembrane helix</keyword>
<name>A0ABV8X1E0_9LACT</name>
<gene>
    <name evidence="2" type="ORF">ACFOZY_00625</name>
</gene>
<organism evidence="2 3">
    <name type="scientific">Chungangia koreensis</name>
    <dbReference type="NCBI Taxonomy" id="752657"/>
    <lineage>
        <taxon>Bacteria</taxon>
        <taxon>Bacillati</taxon>
        <taxon>Bacillota</taxon>
        <taxon>Bacilli</taxon>
        <taxon>Lactobacillales</taxon>
        <taxon>Chungangia</taxon>
    </lineage>
</organism>
<keyword evidence="3" id="KW-1185">Reference proteome</keyword>
<keyword evidence="1" id="KW-0472">Membrane</keyword>
<evidence type="ECO:0000313" key="3">
    <source>
        <dbReference type="Proteomes" id="UP001595817"/>
    </source>
</evidence>
<dbReference type="Proteomes" id="UP001595817">
    <property type="component" value="Unassembled WGS sequence"/>
</dbReference>
<dbReference type="EMBL" id="JBHSEC010000001">
    <property type="protein sequence ID" value="MFC4408929.1"/>
    <property type="molecule type" value="Genomic_DNA"/>
</dbReference>
<comment type="caution">
    <text evidence="2">The sequence shown here is derived from an EMBL/GenBank/DDBJ whole genome shotgun (WGS) entry which is preliminary data.</text>
</comment>
<sequence>MEKSKLKMMISIAGIVVILTLTGFMFNQYRIYQADQLIIDQCFENFDTKGKVVMKKENFWSPITCENS</sequence>